<dbReference type="PANTHER" id="PTHR21528">
    <property type="entry name" value="DEHYDRODOLICHYL DIPHOSPHATE SYNTHASE COMPLEX SUBUNIT NUS1"/>
    <property type="match status" value="1"/>
</dbReference>
<dbReference type="GO" id="GO:1904423">
    <property type="term" value="C:dehydrodolichyl diphosphate synthase complex"/>
    <property type="evidence" value="ECO:0007669"/>
    <property type="project" value="InterPro"/>
</dbReference>
<keyword evidence="9" id="KW-0460">Magnesium</keyword>
<protein>
    <recommendedName>
        <fullName evidence="5">ditrans,polycis-polyprenyl diphosphate synthase [(2E,6E)-farnesyldiphosphate specific]</fullName>
        <ecNumber evidence="5">2.5.1.87</ecNumber>
    </recommendedName>
</protein>
<evidence type="ECO:0000256" key="5">
    <source>
        <dbReference type="ARBA" id="ARBA00012596"/>
    </source>
</evidence>
<feature type="signal peptide" evidence="14">
    <location>
        <begin position="1"/>
        <end position="17"/>
    </location>
</feature>
<evidence type="ECO:0000256" key="7">
    <source>
        <dbReference type="ARBA" id="ARBA00022692"/>
    </source>
</evidence>
<dbReference type="AlphaFoldDB" id="A0A4P9Y122"/>
<evidence type="ECO:0000256" key="6">
    <source>
        <dbReference type="ARBA" id="ARBA00022679"/>
    </source>
</evidence>
<accession>A0A4P9Y122</accession>
<keyword evidence="10" id="KW-1133">Transmembrane helix</keyword>
<dbReference type="OrthoDB" id="19639at2759"/>
<dbReference type="Proteomes" id="UP000267251">
    <property type="component" value="Unassembled WGS sequence"/>
</dbReference>
<evidence type="ECO:0000256" key="14">
    <source>
        <dbReference type="SAM" id="SignalP"/>
    </source>
</evidence>
<evidence type="ECO:0000256" key="2">
    <source>
        <dbReference type="ARBA" id="ARBA00004586"/>
    </source>
</evidence>
<comment type="cofactor">
    <cofactor evidence="1">
        <name>Mg(2+)</name>
        <dbReference type="ChEBI" id="CHEBI:18420"/>
    </cofactor>
</comment>
<keyword evidence="8" id="KW-0256">Endoplasmic reticulum</keyword>
<dbReference type="InterPro" id="IPR036424">
    <property type="entry name" value="UPP_synth-like_sf"/>
</dbReference>
<evidence type="ECO:0000256" key="8">
    <source>
        <dbReference type="ARBA" id="ARBA00022824"/>
    </source>
</evidence>
<feature type="region of interest" description="Disordered" evidence="13">
    <location>
        <begin position="114"/>
        <end position="137"/>
    </location>
</feature>
<keyword evidence="16" id="KW-1185">Reference proteome</keyword>
<dbReference type="Gene3D" id="3.40.1180.10">
    <property type="entry name" value="Decaprenyl diphosphate synthase-like"/>
    <property type="match status" value="1"/>
</dbReference>
<evidence type="ECO:0000256" key="9">
    <source>
        <dbReference type="ARBA" id="ARBA00022842"/>
    </source>
</evidence>
<dbReference type="EMBL" id="KZ988357">
    <property type="protein sequence ID" value="RKP12374.1"/>
    <property type="molecule type" value="Genomic_DNA"/>
</dbReference>
<evidence type="ECO:0000256" key="10">
    <source>
        <dbReference type="ARBA" id="ARBA00022989"/>
    </source>
</evidence>
<keyword evidence="6" id="KW-0808">Transferase</keyword>
<name>A0A4P9Y122_9FUNG</name>
<comment type="catalytic activity">
    <reaction evidence="12">
        <text>n isopentenyl diphosphate + (2E,6E)-farnesyl diphosphate = a di-trans,poly-cis-polyprenyl diphosphate + n diphosphate</text>
        <dbReference type="Rhea" id="RHEA:53008"/>
        <dbReference type="Rhea" id="RHEA-COMP:19494"/>
        <dbReference type="ChEBI" id="CHEBI:33019"/>
        <dbReference type="ChEBI" id="CHEBI:128769"/>
        <dbReference type="ChEBI" id="CHEBI:136960"/>
        <dbReference type="ChEBI" id="CHEBI:175763"/>
        <dbReference type="EC" id="2.5.1.87"/>
    </reaction>
</comment>
<dbReference type="UniPathway" id="UPA00378"/>
<keyword evidence="14" id="KW-0732">Signal</keyword>
<feature type="chain" id="PRO_5020963795" description="ditrans,polycis-polyprenyl diphosphate synthase [(2E,6E)-farnesyldiphosphate specific]" evidence="14">
    <location>
        <begin position="18"/>
        <end position="209"/>
    </location>
</feature>
<keyword evidence="11" id="KW-0472">Membrane</keyword>
<feature type="compositionally biased region" description="Basic and acidic residues" evidence="13">
    <location>
        <begin position="125"/>
        <end position="137"/>
    </location>
</feature>
<comment type="subcellular location">
    <subcellularLocation>
        <location evidence="2">Endoplasmic reticulum membrane</location>
    </subcellularLocation>
</comment>
<evidence type="ECO:0000313" key="15">
    <source>
        <dbReference type="EMBL" id="RKP12374.1"/>
    </source>
</evidence>
<dbReference type="GO" id="GO:0005789">
    <property type="term" value="C:endoplasmic reticulum membrane"/>
    <property type="evidence" value="ECO:0007669"/>
    <property type="project" value="UniProtKB-SubCell"/>
</dbReference>
<evidence type="ECO:0000256" key="12">
    <source>
        <dbReference type="ARBA" id="ARBA00047353"/>
    </source>
</evidence>
<evidence type="ECO:0000256" key="11">
    <source>
        <dbReference type="ARBA" id="ARBA00023136"/>
    </source>
</evidence>
<keyword evidence="7" id="KW-0812">Transmembrane</keyword>
<sequence>MAFLYACLHCFLRSVYAMAVWLRGRWRLWKDEWLSVSVKDPSSVGAIARQTQHLPRIPTHLGLIPPSRHFTEADLVRIARWAGAIKGIRQVDQVEASLIEVSKEVGRPIDLSDLTLESSHRRGHDHGPGEKDGGTMGRERIAQMARELARERVESSSLGDSEEHPRLTVAALNDRISDPAFPDPELLILYGDEVELQGFPPWQIRLTEF</sequence>
<dbReference type="InterPro" id="IPR038887">
    <property type="entry name" value="Nus1/NgBR"/>
</dbReference>
<proteinExistence type="inferred from homology"/>
<evidence type="ECO:0000313" key="16">
    <source>
        <dbReference type="Proteomes" id="UP000267251"/>
    </source>
</evidence>
<dbReference type="EC" id="2.5.1.87" evidence="5"/>
<evidence type="ECO:0000256" key="1">
    <source>
        <dbReference type="ARBA" id="ARBA00001946"/>
    </source>
</evidence>
<organism evidence="15 16">
    <name type="scientific">Piptocephalis cylindrospora</name>
    <dbReference type="NCBI Taxonomy" id="1907219"/>
    <lineage>
        <taxon>Eukaryota</taxon>
        <taxon>Fungi</taxon>
        <taxon>Fungi incertae sedis</taxon>
        <taxon>Zoopagomycota</taxon>
        <taxon>Zoopagomycotina</taxon>
        <taxon>Zoopagomycetes</taxon>
        <taxon>Zoopagales</taxon>
        <taxon>Piptocephalidaceae</taxon>
        <taxon>Piptocephalis</taxon>
    </lineage>
</organism>
<reference evidence="16" key="1">
    <citation type="journal article" date="2018" name="Nat. Microbiol.">
        <title>Leveraging single-cell genomics to expand the fungal tree of life.</title>
        <authorList>
            <person name="Ahrendt S.R."/>
            <person name="Quandt C.A."/>
            <person name="Ciobanu D."/>
            <person name="Clum A."/>
            <person name="Salamov A."/>
            <person name="Andreopoulos B."/>
            <person name="Cheng J.F."/>
            <person name="Woyke T."/>
            <person name="Pelin A."/>
            <person name="Henrissat B."/>
            <person name="Reynolds N.K."/>
            <person name="Benny G.L."/>
            <person name="Smith M.E."/>
            <person name="James T.Y."/>
            <person name="Grigoriev I.V."/>
        </authorList>
    </citation>
    <scope>NUCLEOTIDE SEQUENCE [LARGE SCALE GENOMIC DNA]</scope>
</reference>
<dbReference type="SUPFAM" id="SSF64005">
    <property type="entry name" value="Undecaprenyl diphosphate synthase"/>
    <property type="match status" value="1"/>
</dbReference>
<dbReference type="GO" id="GO:0045547">
    <property type="term" value="F:ditrans,polycis-polyprenyl diphosphate synthase [(2E,6E)-farnesyl diphosphate specific] activity"/>
    <property type="evidence" value="ECO:0007669"/>
    <property type="project" value="UniProtKB-EC"/>
</dbReference>
<comment type="pathway">
    <text evidence="3">Protein modification; protein glycosylation.</text>
</comment>
<evidence type="ECO:0000256" key="3">
    <source>
        <dbReference type="ARBA" id="ARBA00004922"/>
    </source>
</evidence>
<evidence type="ECO:0000256" key="13">
    <source>
        <dbReference type="SAM" id="MobiDB-lite"/>
    </source>
</evidence>
<dbReference type="PANTHER" id="PTHR21528:SF0">
    <property type="entry name" value="DEHYDRODOLICHYL DIPHOSPHATE SYNTHASE COMPLEX SUBUNIT NUS1"/>
    <property type="match status" value="1"/>
</dbReference>
<gene>
    <name evidence="15" type="ORF">BJ684DRAFT_17130</name>
</gene>
<evidence type="ECO:0000256" key="4">
    <source>
        <dbReference type="ARBA" id="ARBA00005432"/>
    </source>
</evidence>
<comment type="similarity">
    <text evidence="4">Belongs to the UPP synthase family.</text>
</comment>